<evidence type="ECO:0000256" key="3">
    <source>
        <dbReference type="ARBA" id="ARBA00015522"/>
    </source>
</evidence>
<geneLocation type="mitochondrion" evidence="7"/>
<evidence type="ECO:0000256" key="4">
    <source>
        <dbReference type="ARBA" id="ARBA00023242"/>
    </source>
</evidence>
<gene>
    <name evidence="6" type="ORF">PBRA_000157</name>
    <name evidence="7" type="ORF">PLBR_LOCUS3935</name>
</gene>
<reference evidence="6 8" key="1">
    <citation type="submission" date="2015-02" db="EMBL/GenBank/DDBJ databases">
        <authorList>
            <person name="Chooi Y.-H."/>
        </authorList>
    </citation>
    <scope>NUCLEOTIDE SEQUENCE [LARGE SCALE GENOMIC DNA]</scope>
    <source>
        <strain evidence="6">E3</strain>
    </source>
</reference>
<evidence type="ECO:0000313" key="9">
    <source>
        <dbReference type="Proteomes" id="UP000290189"/>
    </source>
</evidence>
<dbReference type="Proteomes" id="UP000290189">
    <property type="component" value="Unassembled WGS sequence"/>
</dbReference>
<evidence type="ECO:0000256" key="2">
    <source>
        <dbReference type="ARBA" id="ARBA00008479"/>
    </source>
</evidence>
<dbReference type="PANTHER" id="PTHR13243:SF1">
    <property type="entry name" value="NUCLEOLAR PROTEIN 16"/>
    <property type="match status" value="1"/>
</dbReference>
<dbReference type="GO" id="GO:0042273">
    <property type="term" value="P:ribosomal large subunit biogenesis"/>
    <property type="evidence" value="ECO:0007669"/>
    <property type="project" value="TreeGrafter"/>
</dbReference>
<protein>
    <recommendedName>
        <fullName evidence="3">Nucleolar protein 16</fullName>
    </recommendedName>
</protein>
<comment type="subcellular location">
    <subcellularLocation>
        <location evidence="1">Nucleus</location>
        <location evidence="1">Nucleolus</location>
    </subcellularLocation>
</comment>
<feature type="compositionally biased region" description="Basic residues" evidence="5">
    <location>
        <begin position="1"/>
        <end position="10"/>
    </location>
</feature>
<feature type="region of interest" description="Disordered" evidence="5">
    <location>
        <begin position="1"/>
        <end position="30"/>
    </location>
</feature>
<reference evidence="7 9" key="2">
    <citation type="submission" date="2018-03" db="EMBL/GenBank/DDBJ databases">
        <authorList>
            <person name="Fogelqvist J."/>
        </authorList>
    </citation>
    <scope>NUCLEOTIDE SEQUENCE [LARGE SCALE GENOMIC DNA]</scope>
</reference>
<dbReference type="AlphaFoldDB" id="A0A0G4IGM7"/>
<keyword evidence="8" id="KW-1185">Reference proteome</keyword>
<proteinExistence type="inferred from homology"/>
<dbReference type="Proteomes" id="UP000039324">
    <property type="component" value="Unassembled WGS sequence"/>
</dbReference>
<keyword evidence="7" id="KW-0496">Mitochondrion</keyword>
<dbReference type="EMBL" id="CDSF01000001">
    <property type="protein sequence ID" value="CEO94371.1"/>
    <property type="molecule type" value="Genomic_DNA"/>
</dbReference>
<dbReference type="PANTHER" id="PTHR13243">
    <property type="entry name" value="HSPC111 PROTEIN-RELATED"/>
    <property type="match status" value="1"/>
</dbReference>
<dbReference type="InterPro" id="IPR019002">
    <property type="entry name" value="Ribosome_biogenesis_Nop16"/>
</dbReference>
<evidence type="ECO:0000313" key="7">
    <source>
        <dbReference type="EMBL" id="SPQ96720.1"/>
    </source>
</evidence>
<sequence length="175" mass="19621">MASKKNRRARVAPAASVSRRRRLKSKLGRNSDAKASVYSALIRQHWDNDKGVIENFKELGLCRDVNKESIRSLASEYKARIAGAKVIRPTKNDGASEPGRLHDALTEIQNTRVVMQPALPSSMPVQEQCQIAALIRKYGADNLDAMARDIKLNVWQKTAAQLKKRVALYLKLQEL</sequence>
<name>A0A0G4IGM7_PLABS</name>
<evidence type="ECO:0000313" key="8">
    <source>
        <dbReference type="Proteomes" id="UP000039324"/>
    </source>
</evidence>
<organism evidence="6 8">
    <name type="scientific">Plasmodiophora brassicae</name>
    <name type="common">Clubroot disease agent</name>
    <dbReference type="NCBI Taxonomy" id="37360"/>
    <lineage>
        <taxon>Eukaryota</taxon>
        <taxon>Sar</taxon>
        <taxon>Rhizaria</taxon>
        <taxon>Endomyxa</taxon>
        <taxon>Phytomyxea</taxon>
        <taxon>Plasmodiophorida</taxon>
        <taxon>Plasmodiophoridae</taxon>
        <taxon>Plasmodiophora</taxon>
    </lineage>
</organism>
<evidence type="ECO:0000256" key="1">
    <source>
        <dbReference type="ARBA" id="ARBA00004604"/>
    </source>
</evidence>
<dbReference type="OrthoDB" id="285729at2759"/>
<dbReference type="EMBL" id="OVEO01000006">
    <property type="protein sequence ID" value="SPQ96720.1"/>
    <property type="molecule type" value="Genomic_DNA"/>
</dbReference>
<keyword evidence="4" id="KW-0539">Nucleus</keyword>
<comment type="similarity">
    <text evidence="2">Belongs to the NOP16 family.</text>
</comment>
<dbReference type="OMA" id="KFGHESI"/>
<accession>A0A0G4IGM7</accession>
<dbReference type="GO" id="GO:0005730">
    <property type="term" value="C:nucleolus"/>
    <property type="evidence" value="ECO:0007669"/>
    <property type="project" value="UniProtKB-SubCell"/>
</dbReference>
<feature type="compositionally biased region" description="Basic residues" evidence="5">
    <location>
        <begin position="18"/>
        <end position="27"/>
    </location>
</feature>
<evidence type="ECO:0000313" key="6">
    <source>
        <dbReference type="EMBL" id="CEO94371.1"/>
    </source>
</evidence>
<dbReference type="Pfam" id="PF09420">
    <property type="entry name" value="Nop16"/>
    <property type="match status" value="1"/>
</dbReference>
<evidence type="ECO:0000256" key="5">
    <source>
        <dbReference type="SAM" id="MobiDB-lite"/>
    </source>
</evidence>